<dbReference type="AlphaFoldDB" id="A0A4P9XBK5"/>
<dbReference type="InterPro" id="IPR029071">
    <property type="entry name" value="Ubiquitin-like_domsf"/>
</dbReference>
<dbReference type="Gene3D" id="3.10.20.90">
    <property type="entry name" value="Phosphatidylinositol 3-kinase Catalytic Subunit, Chain A, domain 1"/>
    <property type="match status" value="1"/>
</dbReference>
<feature type="non-terminal residue" evidence="6">
    <location>
        <position position="242"/>
    </location>
</feature>
<sequence>EAIDFSLVYALHTFIANLEGQVCVMKGDALLLLDDANAYWWLVKCIKTEEIGYIPAENVETPYERLARLNRQRNVLATALPEHLPLDDYTDATHGGVSLAADMDEGRLVRFATMHTEICEITSGEASSDDGDGDARAADGGHAKHGEPTSTDPAAVADGAAPATPRNVLRVYAGNIDLKATFKSVEIRDDMTVGELLATAVKRFRVTNAANEYYLSVLHMDSQEKPLSEDQNIMVVLQTLRS</sequence>
<dbReference type="GO" id="GO:0007165">
    <property type="term" value="P:signal transduction"/>
    <property type="evidence" value="ECO:0007669"/>
    <property type="project" value="InterPro"/>
</dbReference>
<gene>
    <name evidence="6" type="ORF">CXG81DRAFT_7542</name>
</gene>
<dbReference type="STRING" id="1555241.A0A4P9XBK5"/>
<reference evidence="7" key="1">
    <citation type="journal article" date="2018" name="Nat. Microbiol.">
        <title>Leveraging single-cell genomics to expand the fungal tree of life.</title>
        <authorList>
            <person name="Ahrendt S.R."/>
            <person name="Quandt C.A."/>
            <person name="Ciobanu D."/>
            <person name="Clum A."/>
            <person name="Salamov A."/>
            <person name="Andreopoulos B."/>
            <person name="Cheng J.F."/>
            <person name="Woyke T."/>
            <person name="Pelin A."/>
            <person name="Henrissat B."/>
            <person name="Reynolds N.K."/>
            <person name="Benny G.L."/>
            <person name="Smith M.E."/>
            <person name="James T.Y."/>
            <person name="Grigoriev I.V."/>
        </authorList>
    </citation>
    <scope>NUCLEOTIDE SEQUENCE [LARGE SCALE GENOMIC DNA]</scope>
    <source>
        <strain evidence="7">ATCC 52028</strain>
    </source>
</reference>
<evidence type="ECO:0000256" key="1">
    <source>
        <dbReference type="ARBA" id="ARBA00022443"/>
    </source>
</evidence>
<dbReference type="InterPro" id="IPR001452">
    <property type="entry name" value="SH3_domain"/>
</dbReference>
<dbReference type="InterPro" id="IPR036028">
    <property type="entry name" value="SH3-like_dom_sf"/>
</dbReference>
<dbReference type="Gene3D" id="2.30.30.40">
    <property type="entry name" value="SH3 Domains"/>
    <property type="match status" value="1"/>
</dbReference>
<dbReference type="PANTHER" id="PTHR47775">
    <property type="entry name" value="BUD SITE SELECTION PROTEIN 14"/>
    <property type="match status" value="1"/>
</dbReference>
<evidence type="ECO:0000259" key="4">
    <source>
        <dbReference type="PROSITE" id="PS50002"/>
    </source>
</evidence>
<evidence type="ECO:0000313" key="7">
    <source>
        <dbReference type="Proteomes" id="UP000274922"/>
    </source>
</evidence>
<dbReference type="PROSITE" id="PS50002">
    <property type="entry name" value="SH3"/>
    <property type="match status" value="1"/>
</dbReference>
<keyword evidence="7" id="KW-1185">Reference proteome</keyword>
<feature type="domain" description="SH3" evidence="4">
    <location>
        <begin position="3"/>
        <end position="64"/>
    </location>
</feature>
<feature type="region of interest" description="Disordered" evidence="3">
    <location>
        <begin position="122"/>
        <end position="159"/>
    </location>
</feature>
<dbReference type="Pfam" id="PF00788">
    <property type="entry name" value="RA"/>
    <property type="match status" value="1"/>
</dbReference>
<dbReference type="OrthoDB" id="196165at2759"/>
<protein>
    <recommendedName>
        <fullName evidence="8">SH3 domain-containing protein</fullName>
    </recommendedName>
</protein>
<dbReference type="PANTHER" id="PTHR47775:SF1">
    <property type="entry name" value="BUD SITE SELECTION PROTEIN 14"/>
    <property type="match status" value="1"/>
</dbReference>
<feature type="non-terminal residue" evidence="6">
    <location>
        <position position="1"/>
    </location>
</feature>
<feature type="compositionally biased region" description="Basic and acidic residues" evidence="3">
    <location>
        <begin position="133"/>
        <end position="147"/>
    </location>
</feature>
<evidence type="ECO:0000256" key="2">
    <source>
        <dbReference type="PROSITE-ProRule" id="PRU00192"/>
    </source>
</evidence>
<dbReference type="EMBL" id="ML014142">
    <property type="protein sequence ID" value="RKP02491.1"/>
    <property type="molecule type" value="Genomic_DNA"/>
</dbReference>
<evidence type="ECO:0000259" key="5">
    <source>
        <dbReference type="PROSITE" id="PS50200"/>
    </source>
</evidence>
<evidence type="ECO:0008006" key="8">
    <source>
        <dbReference type="Google" id="ProtNLM"/>
    </source>
</evidence>
<organism evidence="6 7">
    <name type="scientific">Caulochytrium protostelioides</name>
    <dbReference type="NCBI Taxonomy" id="1555241"/>
    <lineage>
        <taxon>Eukaryota</taxon>
        <taxon>Fungi</taxon>
        <taxon>Fungi incertae sedis</taxon>
        <taxon>Chytridiomycota</taxon>
        <taxon>Chytridiomycota incertae sedis</taxon>
        <taxon>Chytridiomycetes</taxon>
        <taxon>Caulochytriales</taxon>
        <taxon>Caulochytriaceae</taxon>
        <taxon>Caulochytrium</taxon>
    </lineage>
</organism>
<dbReference type="Pfam" id="PF00018">
    <property type="entry name" value="SH3_1"/>
    <property type="match status" value="1"/>
</dbReference>
<dbReference type="GO" id="GO:0030950">
    <property type="term" value="P:establishment or maintenance of actin cytoskeleton polarity"/>
    <property type="evidence" value="ECO:0007669"/>
    <property type="project" value="TreeGrafter"/>
</dbReference>
<dbReference type="SUPFAM" id="SSF54236">
    <property type="entry name" value="Ubiquitin-like"/>
    <property type="match status" value="1"/>
</dbReference>
<feature type="domain" description="Ras-associating" evidence="5">
    <location>
        <begin position="165"/>
        <end position="242"/>
    </location>
</feature>
<keyword evidence="1 2" id="KW-0728">SH3 domain</keyword>
<dbReference type="GO" id="GO:0051286">
    <property type="term" value="C:cell tip"/>
    <property type="evidence" value="ECO:0007669"/>
    <property type="project" value="TreeGrafter"/>
</dbReference>
<dbReference type="GO" id="GO:0008104">
    <property type="term" value="P:intracellular protein localization"/>
    <property type="evidence" value="ECO:0007669"/>
    <property type="project" value="TreeGrafter"/>
</dbReference>
<accession>A0A4P9XBK5</accession>
<dbReference type="InterPro" id="IPR000159">
    <property type="entry name" value="RA_dom"/>
</dbReference>
<dbReference type="SMART" id="SM00326">
    <property type="entry name" value="SH3"/>
    <property type="match status" value="1"/>
</dbReference>
<name>A0A4P9XBK5_9FUNG</name>
<evidence type="ECO:0000313" key="6">
    <source>
        <dbReference type="EMBL" id="RKP02491.1"/>
    </source>
</evidence>
<evidence type="ECO:0000256" key="3">
    <source>
        <dbReference type="SAM" id="MobiDB-lite"/>
    </source>
</evidence>
<dbReference type="Proteomes" id="UP000274922">
    <property type="component" value="Unassembled WGS sequence"/>
</dbReference>
<dbReference type="PROSITE" id="PS50200">
    <property type="entry name" value="RA"/>
    <property type="match status" value="1"/>
</dbReference>
<dbReference type="GO" id="GO:0015630">
    <property type="term" value="C:microtubule cytoskeleton"/>
    <property type="evidence" value="ECO:0007669"/>
    <property type="project" value="TreeGrafter"/>
</dbReference>
<dbReference type="InterPro" id="IPR053039">
    <property type="entry name" value="Polarity_Bud-Selection_Reg"/>
</dbReference>
<proteinExistence type="predicted"/>
<dbReference type="SUPFAM" id="SSF50044">
    <property type="entry name" value="SH3-domain"/>
    <property type="match status" value="1"/>
</dbReference>